<dbReference type="SMART" id="SM00710">
    <property type="entry name" value="PbH1"/>
    <property type="match status" value="6"/>
</dbReference>
<keyword evidence="7" id="KW-0456">Lyase</keyword>
<dbReference type="PANTHER" id="PTHR40088:SF1">
    <property type="entry name" value="PECTATE LYASE PEL9"/>
    <property type="match status" value="1"/>
</dbReference>
<keyword evidence="3" id="KW-0964">Secreted</keyword>
<comment type="caution">
    <text evidence="10">The sequence shown here is derived from an EMBL/GenBank/DDBJ whole genome shotgun (WGS) entry which is preliminary data.</text>
</comment>
<comment type="cofactor">
    <cofactor evidence="1">
        <name>Ca(2+)</name>
        <dbReference type="ChEBI" id="CHEBI:29108"/>
    </cofactor>
</comment>
<evidence type="ECO:0000256" key="5">
    <source>
        <dbReference type="ARBA" id="ARBA00022729"/>
    </source>
</evidence>
<dbReference type="PANTHER" id="PTHR40088">
    <property type="entry name" value="PECTATE LYASE (EUROFUNG)"/>
    <property type="match status" value="1"/>
</dbReference>
<comment type="similarity">
    <text evidence="8">Belongs to the polysaccharide lyase 9 family.</text>
</comment>
<dbReference type="SUPFAM" id="SSF51126">
    <property type="entry name" value="Pectin lyase-like"/>
    <property type="match status" value="1"/>
</dbReference>
<keyword evidence="5" id="KW-0732">Signal</keyword>
<organism evidence="10 11">
    <name type="scientific">Roseateles paludis</name>
    <dbReference type="NCBI Taxonomy" id="3145238"/>
    <lineage>
        <taxon>Bacteria</taxon>
        <taxon>Pseudomonadati</taxon>
        <taxon>Pseudomonadota</taxon>
        <taxon>Betaproteobacteria</taxon>
        <taxon>Burkholderiales</taxon>
        <taxon>Sphaerotilaceae</taxon>
        <taxon>Roseateles</taxon>
    </lineage>
</organism>
<sequence length="635" mass="68618">MTASAPDTHPCAQAPKAGGHRIRTWLLAMAAGLAFGAGAQPSGGPYGPVAQSYALPKAAHVFVVAPDGKADAAGTVAEPTTLEAAVTRVVTGDAIVLRGGTYRTGSLKFNQGITLQPYLGEQPVLKGTQLATTWEALPQNVWRTKWSQLFPAQPLGWWQRRSEGKLTPLHRFNNDMVFVDGELLESAGWEGELGPKTYYIDYANGYVYLGFDPKGKQVEITAHDVALHRTTREIHGKAPDKKGPQIRGLSFTQYAYRAIDIEGQRPAAGPNEEPTDDPIGISPESAHGKEVVGTLLENVSISFCSRVAGYFRGDKLVIRNSLISDTGTEGIYVIGSADVLLERNLIRRNNIERLTGIFPSAVKIFNQSYRVTVRDNLIVEQSHSNAVWYDVGNVEGVFVNNYIEGAQAGLFFEISKGVVVAGNVFVNNEAGIRILNSSGARVYHNTFVNSPALFARDQRSNVGDHFGWHPTTGPGVDERVGHVFEGNLMVANDAPSSGRWGPARIALLRFEQPPMLCGKVTAPMSSKVDGNVYVRMGAAEAANRPLVSWATVADANCMSFFDGLDDFRKAVPGLEAKSRAFTKHAGVVFRSPEMRRFELVGLPATVPAQPVPAEARKVLGWADVPHVPGALPAAR</sequence>
<evidence type="ECO:0000256" key="1">
    <source>
        <dbReference type="ARBA" id="ARBA00001913"/>
    </source>
</evidence>
<proteinExistence type="inferred from homology"/>
<dbReference type="EMBL" id="JBDPZD010000005">
    <property type="protein sequence ID" value="MEO3693147.1"/>
    <property type="molecule type" value="Genomic_DNA"/>
</dbReference>
<name>A0ABV0G5Y5_9BURK</name>
<evidence type="ECO:0000313" key="10">
    <source>
        <dbReference type="EMBL" id="MEO3693147.1"/>
    </source>
</evidence>
<dbReference type="InterPro" id="IPR039448">
    <property type="entry name" value="Beta_helix"/>
</dbReference>
<dbReference type="InterPro" id="IPR052052">
    <property type="entry name" value="Polysaccharide_Lyase_9"/>
</dbReference>
<protein>
    <submittedName>
        <fullName evidence="10">Right-handed parallel beta-helix repeat-containing protein</fullName>
    </submittedName>
</protein>
<keyword evidence="4" id="KW-0479">Metal-binding</keyword>
<evidence type="ECO:0000256" key="2">
    <source>
        <dbReference type="ARBA" id="ARBA00004613"/>
    </source>
</evidence>
<evidence type="ECO:0000256" key="8">
    <source>
        <dbReference type="ARBA" id="ARBA00038263"/>
    </source>
</evidence>
<evidence type="ECO:0000259" key="9">
    <source>
        <dbReference type="Pfam" id="PF13229"/>
    </source>
</evidence>
<dbReference type="Gene3D" id="2.160.20.10">
    <property type="entry name" value="Single-stranded right-handed beta-helix, Pectin lyase-like"/>
    <property type="match status" value="2"/>
</dbReference>
<accession>A0ABV0G5Y5</accession>
<dbReference type="InterPro" id="IPR022441">
    <property type="entry name" value="Para_beta_helix_rpt-2"/>
</dbReference>
<feature type="domain" description="Right handed beta helix" evidence="9">
    <location>
        <begin position="294"/>
        <end position="447"/>
    </location>
</feature>
<dbReference type="InterPro" id="IPR012334">
    <property type="entry name" value="Pectin_lyas_fold"/>
</dbReference>
<dbReference type="Proteomes" id="UP001495147">
    <property type="component" value="Unassembled WGS sequence"/>
</dbReference>
<dbReference type="RefSeq" id="WP_347705958.1">
    <property type="nucleotide sequence ID" value="NZ_JBDPZD010000005.1"/>
</dbReference>
<evidence type="ECO:0000256" key="3">
    <source>
        <dbReference type="ARBA" id="ARBA00022525"/>
    </source>
</evidence>
<comment type="subcellular location">
    <subcellularLocation>
        <location evidence="2">Secreted</location>
    </subcellularLocation>
</comment>
<reference evidence="10 11" key="1">
    <citation type="submission" date="2024-05" db="EMBL/GenBank/DDBJ databases">
        <title>Roseateles sp. DJS-2-20 16S ribosomal RNA gene Genome sequencing and assembly.</title>
        <authorList>
            <person name="Woo H."/>
        </authorList>
    </citation>
    <scope>NUCLEOTIDE SEQUENCE [LARGE SCALE GENOMIC DNA]</scope>
    <source>
        <strain evidence="10 11">DJS-2-20</strain>
    </source>
</reference>
<evidence type="ECO:0000313" key="11">
    <source>
        <dbReference type="Proteomes" id="UP001495147"/>
    </source>
</evidence>
<dbReference type="InterPro" id="IPR006626">
    <property type="entry name" value="PbH1"/>
</dbReference>
<keyword evidence="11" id="KW-1185">Reference proteome</keyword>
<evidence type="ECO:0000256" key="7">
    <source>
        <dbReference type="ARBA" id="ARBA00023239"/>
    </source>
</evidence>
<evidence type="ECO:0000256" key="6">
    <source>
        <dbReference type="ARBA" id="ARBA00022837"/>
    </source>
</evidence>
<dbReference type="InterPro" id="IPR011050">
    <property type="entry name" value="Pectin_lyase_fold/virulence"/>
</dbReference>
<gene>
    <name evidence="10" type="ORF">ABDJ85_16875</name>
</gene>
<dbReference type="NCBIfam" id="TIGR03804">
    <property type="entry name" value="para_beta_helix"/>
    <property type="match status" value="1"/>
</dbReference>
<keyword evidence="6" id="KW-0106">Calcium</keyword>
<evidence type="ECO:0000256" key="4">
    <source>
        <dbReference type="ARBA" id="ARBA00022723"/>
    </source>
</evidence>
<dbReference type="Pfam" id="PF13229">
    <property type="entry name" value="Beta_helix"/>
    <property type="match status" value="1"/>
</dbReference>